<feature type="active site" description="Proton acceptor" evidence="4">
    <location>
        <position position="291"/>
    </location>
</feature>
<evidence type="ECO:0000256" key="4">
    <source>
        <dbReference type="PIRSR" id="PIRSR005739-1"/>
    </source>
</evidence>
<evidence type="ECO:0000256" key="3">
    <source>
        <dbReference type="ARBA" id="ARBA00022691"/>
    </source>
</evidence>
<evidence type="ECO:0000313" key="7">
    <source>
        <dbReference type="EMBL" id="PWY86728.1"/>
    </source>
</evidence>
<dbReference type="Gene3D" id="3.40.50.150">
    <property type="entry name" value="Vaccinia Virus protein VP39"/>
    <property type="match status" value="1"/>
</dbReference>
<accession>A0A317WPC4</accession>
<organism evidence="7 8">
    <name type="scientific">Aspergillus heteromorphus CBS 117.55</name>
    <dbReference type="NCBI Taxonomy" id="1448321"/>
    <lineage>
        <taxon>Eukaryota</taxon>
        <taxon>Fungi</taxon>
        <taxon>Dikarya</taxon>
        <taxon>Ascomycota</taxon>
        <taxon>Pezizomycotina</taxon>
        <taxon>Eurotiomycetes</taxon>
        <taxon>Eurotiomycetidae</taxon>
        <taxon>Eurotiales</taxon>
        <taxon>Aspergillaceae</taxon>
        <taxon>Aspergillus</taxon>
        <taxon>Aspergillus subgen. Circumdati</taxon>
    </lineage>
</organism>
<dbReference type="Proteomes" id="UP000247233">
    <property type="component" value="Unassembled WGS sequence"/>
</dbReference>
<dbReference type="EMBL" id="MSFL01000007">
    <property type="protein sequence ID" value="PWY86728.1"/>
    <property type="molecule type" value="Genomic_DNA"/>
</dbReference>
<dbReference type="STRING" id="1448321.A0A317WPC4"/>
<dbReference type="InterPro" id="IPR036390">
    <property type="entry name" value="WH_DNA-bd_sf"/>
</dbReference>
<gene>
    <name evidence="7" type="ORF">BO70DRAFT_360467</name>
</gene>
<dbReference type="RefSeq" id="XP_025400960.1">
    <property type="nucleotide sequence ID" value="XM_025542787.1"/>
</dbReference>
<dbReference type="OrthoDB" id="2410195at2759"/>
<evidence type="ECO:0000256" key="2">
    <source>
        <dbReference type="ARBA" id="ARBA00022679"/>
    </source>
</evidence>
<dbReference type="InterPro" id="IPR016461">
    <property type="entry name" value="COMT-like"/>
</dbReference>
<comment type="caution">
    <text evidence="7">The sequence shown here is derived from an EMBL/GenBank/DDBJ whole genome shotgun (WGS) entry which is preliminary data.</text>
</comment>
<dbReference type="PANTHER" id="PTHR43712">
    <property type="entry name" value="PUTATIVE (AFU_ORTHOLOGUE AFUA_4G14580)-RELATED"/>
    <property type="match status" value="1"/>
</dbReference>
<dbReference type="GO" id="GO:0044550">
    <property type="term" value="P:secondary metabolite biosynthetic process"/>
    <property type="evidence" value="ECO:0007669"/>
    <property type="project" value="UniProtKB-ARBA"/>
</dbReference>
<keyword evidence="1 7" id="KW-0489">Methyltransferase</keyword>
<dbReference type="PANTHER" id="PTHR43712:SF1">
    <property type="entry name" value="HYPOTHETICAL O-METHYLTRANSFERASE (EUROFUNG)-RELATED"/>
    <property type="match status" value="1"/>
</dbReference>
<dbReference type="AlphaFoldDB" id="A0A317WPC4"/>
<name>A0A317WPC4_9EURO</name>
<dbReference type="Pfam" id="PF00891">
    <property type="entry name" value="Methyltransf_2"/>
    <property type="match status" value="1"/>
</dbReference>
<dbReference type="GO" id="GO:0046983">
    <property type="term" value="F:protein dimerization activity"/>
    <property type="evidence" value="ECO:0007669"/>
    <property type="project" value="InterPro"/>
</dbReference>
<evidence type="ECO:0000256" key="1">
    <source>
        <dbReference type="ARBA" id="ARBA00022603"/>
    </source>
</evidence>
<dbReference type="Gene3D" id="1.10.10.10">
    <property type="entry name" value="Winged helix-like DNA-binding domain superfamily/Winged helix DNA-binding domain"/>
    <property type="match status" value="1"/>
</dbReference>
<keyword evidence="8" id="KW-1185">Reference proteome</keyword>
<reference evidence="7 8" key="1">
    <citation type="submission" date="2016-12" db="EMBL/GenBank/DDBJ databases">
        <title>The genomes of Aspergillus section Nigri reveals drivers in fungal speciation.</title>
        <authorList>
            <consortium name="DOE Joint Genome Institute"/>
            <person name="Vesth T.C."/>
            <person name="Nybo J."/>
            <person name="Theobald S."/>
            <person name="Brandl J."/>
            <person name="Frisvad J.C."/>
            <person name="Nielsen K.F."/>
            <person name="Lyhne E.K."/>
            <person name="Kogle M.E."/>
            <person name="Kuo A."/>
            <person name="Riley R."/>
            <person name="Clum A."/>
            <person name="Nolan M."/>
            <person name="Lipzen A."/>
            <person name="Salamov A."/>
            <person name="Henrissat B."/>
            <person name="Wiebenga A."/>
            <person name="De Vries R.P."/>
            <person name="Grigoriev I.V."/>
            <person name="Mortensen U.H."/>
            <person name="Andersen M.R."/>
            <person name="Baker S.E."/>
        </authorList>
    </citation>
    <scope>NUCLEOTIDE SEQUENCE [LARGE SCALE GENOMIC DNA]</scope>
    <source>
        <strain evidence="7 8">CBS 117.55</strain>
    </source>
</reference>
<evidence type="ECO:0000259" key="5">
    <source>
        <dbReference type="Pfam" id="PF00891"/>
    </source>
</evidence>
<dbReference type="VEuPathDB" id="FungiDB:BO70DRAFT_360467"/>
<dbReference type="SUPFAM" id="SSF53335">
    <property type="entry name" value="S-adenosyl-L-methionine-dependent methyltransferases"/>
    <property type="match status" value="1"/>
</dbReference>
<dbReference type="GeneID" id="37065024"/>
<keyword evidence="2 7" id="KW-0808">Transferase</keyword>
<dbReference type="SUPFAM" id="SSF46785">
    <property type="entry name" value="Winged helix' DNA-binding domain"/>
    <property type="match status" value="1"/>
</dbReference>
<dbReference type="InterPro" id="IPR001077">
    <property type="entry name" value="COMT_C"/>
</dbReference>
<dbReference type="PROSITE" id="PS51683">
    <property type="entry name" value="SAM_OMT_II"/>
    <property type="match status" value="1"/>
</dbReference>
<feature type="domain" description="O-methyltransferase C-terminal" evidence="5">
    <location>
        <begin position="160"/>
        <end position="361"/>
    </location>
</feature>
<evidence type="ECO:0000313" key="8">
    <source>
        <dbReference type="Proteomes" id="UP000247233"/>
    </source>
</evidence>
<evidence type="ECO:0000259" key="6">
    <source>
        <dbReference type="Pfam" id="PF08100"/>
    </source>
</evidence>
<dbReference type="Pfam" id="PF08100">
    <property type="entry name" value="Dimerisation"/>
    <property type="match status" value="1"/>
</dbReference>
<dbReference type="InterPro" id="IPR029063">
    <property type="entry name" value="SAM-dependent_MTases_sf"/>
</dbReference>
<dbReference type="InterPro" id="IPR036388">
    <property type="entry name" value="WH-like_DNA-bd_sf"/>
</dbReference>
<protein>
    <submittedName>
        <fullName evidence="7">S-adenosyl-L-methionine-dependent methyltransferase</fullName>
    </submittedName>
</protein>
<sequence length="387" mass="43423">MEALAAHVRSLAQSGDEKQRKDIIDSLRSLRNSIETSDDTVQRFTFYNMQLAGLRIGINLKLFELLAESKTPLTVTQLSEKTGADAVFLARLLRYLASFEAIKETDKDEFSYTNITKTFSQSGFQAAICHYFDNAGPAMQSLPSFLASTNYQDPTDCTKTAFQKAFNTDLPAFEWAKTQPERIRVFQEFLATNRAGMPTFLDAYPVEERATATELSPERVLFVDVGGGLGQQAIAFRQRYPALPGRVILQDLAPILQHAIQHPSVEKMDVDFFAGQPVKGAKFYYLRNIFHDWPDEKARIIIQNTISAMATDSLLLIDDMVLPNVGVHWQAAQLDMQMMTTLAARERTQEQWYALLEGAGLKINRIYTYTASLKDSIIEAVPASVHG</sequence>
<feature type="domain" description="O-methyltransferase dimerisation" evidence="6">
    <location>
        <begin position="54"/>
        <end position="117"/>
    </location>
</feature>
<dbReference type="PIRSF" id="PIRSF005739">
    <property type="entry name" value="O-mtase"/>
    <property type="match status" value="1"/>
</dbReference>
<proteinExistence type="predicted"/>
<keyword evidence="3" id="KW-0949">S-adenosyl-L-methionine</keyword>
<dbReference type="GO" id="GO:0008171">
    <property type="term" value="F:O-methyltransferase activity"/>
    <property type="evidence" value="ECO:0007669"/>
    <property type="project" value="InterPro"/>
</dbReference>
<dbReference type="GO" id="GO:0032259">
    <property type="term" value="P:methylation"/>
    <property type="evidence" value="ECO:0007669"/>
    <property type="project" value="UniProtKB-KW"/>
</dbReference>
<dbReference type="InterPro" id="IPR012967">
    <property type="entry name" value="COMT_dimerisation"/>
</dbReference>